<proteinExistence type="inferred from homology"/>
<dbReference type="STRING" id="159449.B4N89_20410"/>
<name>A0A1T3P210_9ACTN</name>
<dbReference type="PANTHER" id="PTHR31885">
    <property type="entry name" value="GH04784P"/>
    <property type="match status" value="1"/>
</dbReference>
<evidence type="ECO:0000313" key="8">
    <source>
        <dbReference type="Proteomes" id="UP000190037"/>
    </source>
</evidence>
<dbReference type="InterPro" id="IPR012506">
    <property type="entry name" value="TMEM86B-like"/>
</dbReference>
<feature type="transmembrane region" description="Helical" evidence="6">
    <location>
        <begin position="47"/>
        <end position="63"/>
    </location>
</feature>
<keyword evidence="4 6" id="KW-1133">Transmembrane helix</keyword>
<evidence type="ECO:0000313" key="7">
    <source>
        <dbReference type="EMBL" id="OPC82981.1"/>
    </source>
</evidence>
<evidence type="ECO:0000256" key="2">
    <source>
        <dbReference type="ARBA" id="ARBA00007375"/>
    </source>
</evidence>
<feature type="transmembrane region" description="Helical" evidence="6">
    <location>
        <begin position="92"/>
        <end position="111"/>
    </location>
</feature>
<keyword evidence="3 6" id="KW-0812">Transmembrane</keyword>
<dbReference type="GO" id="GO:0016020">
    <property type="term" value="C:membrane"/>
    <property type="evidence" value="ECO:0007669"/>
    <property type="project" value="UniProtKB-SubCell"/>
</dbReference>
<dbReference type="Pfam" id="PF07947">
    <property type="entry name" value="YhhN"/>
    <property type="match status" value="1"/>
</dbReference>
<sequence>MGEWSGFRTVVSPDVTLTAVLVLVLASLLAVADWVAVARERLPLDRLLKPAVICALIVVVWTFDDVDGALRALFSVALALSLARDVLAPRWFAGAVTASLLAHGVYVGGFQRMGWSWLWAAAGIVVVLFAAGAYAVRLVTGARETAPAYTGMVPVYVGVVSVMVVAAAATGRPSAVAGAFLFYVSDTLVAWNRFRAPTPYAPVLIVGAYHLAQILLVLSLSTGPAPGL</sequence>
<dbReference type="EMBL" id="MWQN01000001">
    <property type="protein sequence ID" value="OPC82981.1"/>
    <property type="molecule type" value="Genomic_DNA"/>
</dbReference>
<keyword evidence="5 6" id="KW-0472">Membrane</keyword>
<comment type="similarity">
    <text evidence="2">Belongs to the TMEM86 family.</text>
</comment>
<dbReference type="AlphaFoldDB" id="A0A1T3P210"/>
<evidence type="ECO:0000256" key="5">
    <source>
        <dbReference type="ARBA" id="ARBA00023136"/>
    </source>
</evidence>
<keyword evidence="8" id="KW-1185">Reference proteome</keyword>
<feature type="transmembrane region" description="Helical" evidence="6">
    <location>
        <begin position="15"/>
        <end position="35"/>
    </location>
</feature>
<dbReference type="eggNOG" id="COG3714">
    <property type="taxonomic scope" value="Bacteria"/>
</dbReference>
<evidence type="ECO:0000256" key="1">
    <source>
        <dbReference type="ARBA" id="ARBA00004141"/>
    </source>
</evidence>
<protein>
    <recommendedName>
        <fullName evidence="9">Lysoplasmalogenase</fullName>
    </recommendedName>
</protein>
<dbReference type="PANTHER" id="PTHR31885:SF6">
    <property type="entry name" value="GH04784P"/>
    <property type="match status" value="1"/>
</dbReference>
<organism evidence="7 8">
    <name type="scientific">Embleya scabrispora</name>
    <dbReference type="NCBI Taxonomy" id="159449"/>
    <lineage>
        <taxon>Bacteria</taxon>
        <taxon>Bacillati</taxon>
        <taxon>Actinomycetota</taxon>
        <taxon>Actinomycetes</taxon>
        <taxon>Kitasatosporales</taxon>
        <taxon>Streptomycetaceae</taxon>
        <taxon>Embleya</taxon>
    </lineage>
</organism>
<feature type="transmembrane region" description="Helical" evidence="6">
    <location>
        <begin position="117"/>
        <end position="136"/>
    </location>
</feature>
<feature type="transmembrane region" description="Helical" evidence="6">
    <location>
        <begin position="148"/>
        <end position="169"/>
    </location>
</feature>
<dbReference type="GO" id="GO:0016787">
    <property type="term" value="F:hydrolase activity"/>
    <property type="evidence" value="ECO:0007669"/>
    <property type="project" value="TreeGrafter"/>
</dbReference>
<comment type="caution">
    <text evidence="7">The sequence shown here is derived from an EMBL/GenBank/DDBJ whole genome shotgun (WGS) entry which is preliminary data.</text>
</comment>
<dbReference type="Proteomes" id="UP000190037">
    <property type="component" value="Unassembled WGS sequence"/>
</dbReference>
<evidence type="ECO:0000256" key="3">
    <source>
        <dbReference type="ARBA" id="ARBA00022692"/>
    </source>
</evidence>
<gene>
    <name evidence="7" type="ORF">B4N89_20410</name>
</gene>
<evidence type="ECO:0008006" key="9">
    <source>
        <dbReference type="Google" id="ProtNLM"/>
    </source>
</evidence>
<evidence type="ECO:0000256" key="6">
    <source>
        <dbReference type="SAM" id="Phobius"/>
    </source>
</evidence>
<feature type="transmembrane region" description="Helical" evidence="6">
    <location>
        <begin position="203"/>
        <end position="222"/>
    </location>
</feature>
<evidence type="ECO:0000256" key="4">
    <source>
        <dbReference type="ARBA" id="ARBA00022989"/>
    </source>
</evidence>
<reference evidence="7 8" key="1">
    <citation type="submission" date="2017-03" db="EMBL/GenBank/DDBJ databases">
        <title>Draft genome sequence of Streptomyces scabrisporus NF3, endophyte isolated from Amphipterygium adstringens.</title>
        <authorList>
            <person name="Vazquez M."/>
            <person name="Ceapa C.D."/>
            <person name="Rodriguez Luna D."/>
            <person name="Sanchez Esquivel S."/>
        </authorList>
    </citation>
    <scope>NUCLEOTIDE SEQUENCE [LARGE SCALE GENOMIC DNA]</scope>
    <source>
        <strain evidence="7 8">NF3</strain>
    </source>
</reference>
<comment type="subcellular location">
    <subcellularLocation>
        <location evidence="1">Membrane</location>
        <topology evidence="1">Multi-pass membrane protein</topology>
    </subcellularLocation>
</comment>
<accession>A0A1T3P210</accession>